<name>A0A0F6QWY2_9CORY</name>
<dbReference type="PATRIC" id="fig|161896.4.peg.1690"/>
<evidence type="ECO:0000313" key="5">
    <source>
        <dbReference type="EMBL" id="AKE39677.1"/>
    </source>
</evidence>
<comment type="subcellular location">
    <subcellularLocation>
        <location evidence="1">Membrane</location>
        <topology evidence="1">Multi-pass membrane protein</topology>
    </subcellularLocation>
</comment>
<dbReference type="Proteomes" id="UP000033566">
    <property type="component" value="Chromosome"/>
</dbReference>
<dbReference type="InterPro" id="IPR049453">
    <property type="entry name" value="Memb_transporter_dom"/>
</dbReference>
<dbReference type="AlphaFoldDB" id="A0A0F6QWY2"/>
<accession>A0A0F6QWY2</accession>
<keyword evidence="2" id="KW-0812">Transmembrane</keyword>
<evidence type="ECO:0000313" key="6">
    <source>
        <dbReference type="Proteomes" id="UP000033566"/>
    </source>
</evidence>
<dbReference type="GO" id="GO:0016020">
    <property type="term" value="C:membrane"/>
    <property type="evidence" value="ECO:0007669"/>
    <property type="project" value="UniProtKB-SubCell"/>
</dbReference>
<evidence type="ECO:0000256" key="3">
    <source>
        <dbReference type="ARBA" id="ARBA00022989"/>
    </source>
</evidence>
<dbReference type="STRING" id="161896.UL81_08635"/>
<proteinExistence type="predicted"/>
<dbReference type="HOGENOM" id="CLU_027422_0_0_11"/>
<keyword evidence="4" id="KW-0472">Membrane</keyword>
<evidence type="ECO:0000256" key="2">
    <source>
        <dbReference type="ARBA" id="ARBA00022692"/>
    </source>
</evidence>
<evidence type="ECO:0000256" key="4">
    <source>
        <dbReference type="ARBA" id="ARBA00023136"/>
    </source>
</evidence>
<organism evidence="5 6">
    <name type="scientific">Corynebacterium camporealensis</name>
    <dbReference type="NCBI Taxonomy" id="161896"/>
    <lineage>
        <taxon>Bacteria</taxon>
        <taxon>Bacillati</taxon>
        <taxon>Actinomycetota</taxon>
        <taxon>Actinomycetes</taxon>
        <taxon>Mycobacteriales</taxon>
        <taxon>Corynebacteriaceae</taxon>
        <taxon>Corynebacterium</taxon>
    </lineage>
</organism>
<protein>
    <submittedName>
        <fullName evidence="5">Fusaric acid resistance protein</fullName>
    </submittedName>
</protein>
<dbReference type="KEGG" id="ccj:UL81_08635"/>
<evidence type="ECO:0000256" key="1">
    <source>
        <dbReference type="ARBA" id="ARBA00004141"/>
    </source>
</evidence>
<keyword evidence="3" id="KW-1133">Transmembrane helix</keyword>
<keyword evidence="6" id="KW-1185">Reference proteome</keyword>
<reference evidence="5 6" key="1">
    <citation type="journal article" date="2015" name="Genome Announc.">
        <title>Complete Genome Sequence of Corynebacterium camporealensis DSM 44610, Isolated from the Milk of a Manchega Sheep with Subclinical Mastitis.</title>
        <authorList>
            <person name="Ruckert C."/>
            <person name="Albersmeier A."/>
            <person name="Winkler A."/>
            <person name="Tauch A."/>
        </authorList>
    </citation>
    <scope>NUCLEOTIDE SEQUENCE [LARGE SCALE GENOMIC DNA]</scope>
    <source>
        <strain evidence="5 6">DSM 44610</strain>
    </source>
</reference>
<dbReference type="Pfam" id="PF13515">
    <property type="entry name" value="FUSC_2"/>
    <property type="match status" value="1"/>
</dbReference>
<dbReference type="RefSeq" id="WP_035107342.1">
    <property type="nucleotide sequence ID" value="NZ_CP011311.1"/>
</dbReference>
<sequence length="560" mass="60988">MNAEAAYPLPAKPNPRQLLFTYNTNVRRWPGALRAMLAILIPGAFAVASGNDKAILLCAAGAFAVIYGEGHPFRTRLRVMVSAATLITLASTGGILVGKLVFAPGHGHWWLLLAGFYTAAIGVIGATLQNGLRLPVPGCFFIVMVGGGSTMLARTDTAVWEVLGWTLFSAVVACIIGMFPALLDKRGPERSAVEAVEKTAESFCTADDDILTKHHQAQTATSNAWQALADAGHIRGGRVVSTDPEGLVQRAQDAQQRIVQHNLELNLGAKSEMLNDDGIAFDPRRTAIPHTRPTGRYRLYRSAVRNSHAVVTGEKVAIASIITVIISVSLGFDRPDWGAVSALLVLQWGPDHIPGTVKGIQRMIGSILGVGLFTLIHFFGVQGWSLLIVLAICQFCAEIFIARNYALCLVFSTPLALLMGNSAGRALGDIVTARFAEIFISVAVAMLVLWFFKPRAVVNNHYRLQERVIESMSTLLGALHIRTPEEALAARRDLQYELLSERRAMVSLAIDNQKEVSQFWHRHIALQQTGYFLLDFCSAHPDRAATRSELNVLVTKIREA</sequence>
<dbReference type="EMBL" id="CP011311">
    <property type="protein sequence ID" value="AKE39677.1"/>
    <property type="molecule type" value="Genomic_DNA"/>
</dbReference>
<gene>
    <name evidence="5" type="ORF">UL81_08635</name>
</gene>